<feature type="compositionally biased region" description="Polar residues" evidence="1">
    <location>
        <begin position="63"/>
        <end position="81"/>
    </location>
</feature>
<reference evidence="2" key="1">
    <citation type="journal article" date="2020" name="Fungal Divers.">
        <title>Resolving the Mortierellaceae phylogeny through synthesis of multi-gene phylogenetics and phylogenomics.</title>
        <authorList>
            <person name="Vandepol N."/>
            <person name="Liber J."/>
            <person name="Desiro A."/>
            <person name="Na H."/>
            <person name="Kennedy M."/>
            <person name="Barry K."/>
            <person name="Grigoriev I.V."/>
            <person name="Miller A.N."/>
            <person name="O'Donnell K."/>
            <person name="Stajich J.E."/>
            <person name="Bonito G."/>
        </authorList>
    </citation>
    <scope>NUCLEOTIDE SEQUENCE</scope>
    <source>
        <strain evidence="2">KOD948</strain>
    </source>
</reference>
<protein>
    <recommendedName>
        <fullName evidence="4">FAR1 domain-containing protein</fullName>
    </recommendedName>
</protein>
<accession>A0A9P6PLJ1</accession>
<dbReference type="AlphaFoldDB" id="A0A9P6PLJ1"/>
<name>A0A9P6PLJ1_9FUNG</name>
<keyword evidence="3" id="KW-1185">Reference proteome</keyword>
<feature type="region of interest" description="Disordered" evidence="1">
    <location>
        <begin position="141"/>
        <end position="162"/>
    </location>
</feature>
<gene>
    <name evidence="2" type="ORF">BG011_000791</name>
</gene>
<evidence type="ECO:0000313" key="2">
    <source>
        <dbReference type="EMBL" id="KAG0247883.1"/>
    </source>
</evidence>
<organism evidence="2 3">
    <name type="scientific">Mortierella polycephala</name>
    <dbReference type="NCBI Taxonomy" id="41804"/>
    <lineage>
        <taxon>Eukaryota</taxon>
        <taxon>Fungi</taxon>
        <taxon>Fungi incertae sedis</taxon>
        <taxon>Mucoromycota</taxon>
        <taxon>Mortierellomycotina</taxon>
        <taxon>Mortierellomycetes</taxon>
        <taxon>Mortierellales</taxon>
        <taxon>Mortierellaceae</taxon>
        <taxon>Mortierella</taxon>
    </lineage>
</organism>
<dbReference type="OrthoDB" id="2438822at2759"/>
<feature type="region of interest" description="Disordered" evidence="1">
    <location>
        <begin position="288"/>
        <end position="323"/>
    </location>
</feature>
<evidence type="ECO:0008006" key="4">
    <source>
        <dbReference type="Google" id="ProtNLM"/>
    </source>
</evidence>
<comment type="caution">
    <text evidence="2">The sequence shown here is derived from an EMBL/GenBank/DDBJ whole genome shotgun (WGS) entry which is preliminary data.</text>
</comment>
<dbReference type="Proteomes" id="UP000726737">
    <property type="component" value="Unassembled WGS sequence"/>
</dbReference>
<feature type="region of interest" description="Disordered" evidence="1">
    <location>
        <begin position="1"/>
        <end position="20"/>
    </location>
</feature>
<evidence type="ECO:0000256" key="1">
    <source>
        <dbReference type="SAM" id="MobiDB-lite"/>
    </source>
</evidence>
<feature type="compositionally biased region" description="Acidic residues" evidence="1">
    <location>
        <begin position="1"/>
        <end position="17"/>
    </location>
</feature>
<evidence type="ECO:0000313" key="3">
    <source>
        <dbReference type="Proteomes" id="UP000726737"/>
    </source>
</evidence>
<feature type="region of interest" description="Disordered" evidence="1">
    <location>
        <begin position="32"/>
        <end position="95"/>
    </location>
</feature>
<feature type="compositionally biased region" description="Basic and acidic residues" evidence="1">
    <location>
        <begin position="47"/>
        <end position="56"/>
    </location>
</feature>
<proteinExistence type="predicted"/>
<sequence length="481" mass="54709">MNNNYDEDAEIESEEELMDPRKARNLARNLALSDSIPTVSYDETDAESEHGLVDPRKTRRMAASNSKSTADTGETRSNSVNPGDGQGQHIGSLRETDQVQIRDSLMETLSLDVGNIDEIGLRETQESVMNAFADLEEQLGPMDADHDDNLDNDQDDSQDETRDGKIELARENMLEAGRMATRACIFADDFIAKAAKALFIEIDQRINESCVNENGRCDYRLEFYILDGDFEDWKRRHECFLGTRYNTPRRVHKYTGRNATHYGFIESRTFLCHREGKLRIAKAGAKQPATGVTAGGDPGGEQATECDADTQQGSSTAVKRKRARTVKAPSIKIGCHSKMVCRLQSKDRPDGSPIKAFYITYSYQHNHTIAIDTDFRARYLSDEKKATIERLLQAGSPVREVLQRMRGNAEKLLQHGKRRIFRDDIITYEDVYNIHYSIMTKEIHKHESDPETSAQMWMEELKDDQFYTCYERGTFYAFSSP</sequence>
<dbReference type="EMBL" id="JAAAJA010001180">
    <property type="protein sequence ID" value="KAG0247883.1"/>
    <property type="molecule type" value="Genomic_DNA"/>
</dbReference>